<proteinExistence type="predicted"/>
<accession>A0A0F9PXR6</accession>
<gene>
    <name evidence="1" type="ORF">LCGC14_0787730</name>
</gene>
<reference evidence="1" key="1">
    <citation type="journal article" date="2015" name="Nature">
        <title>Complex archaea that bridge the gap between prokaryotes and eukaryotes.</title>
        <authorList>
            <person name="Spang A."/>
            <person name="Saw J.H."/>
            <person name="Jorgensen S.L."/>
            <person name="Zaremba-Niedzwiedzka K."/>
            <person name="Martijn J."/>
            <person name="Lind A.E."/>
            <person name="van Eijk R."/>
            <person name="Schleper C."/>
            <person name="Guy L."/>
            <person name="Ettema T.J."/>
        </authorList>
    </citation>
    <scope>NUCLEOTIDE SEQUENCE</scope>
</reference>
<dbReference type="AlphaFoldDB" id="A0A0F9PXR6"/>
<sequence>MKEDLRIFKGDKWNRLLGSRIPDGAIVKVVKFWPRRRVWVKYQGELMGTMLWCLKKLKEEE</sequence>
<name>A0A0F9PXR6_9ZZZZ</name>
<protein>
    <submittedName>
        <fullName evidence="1">Uncharacterized protein</fullName>
    </submittedName>
</protein>
<comment type="caution">
    <text evidence="1">The sequence shown here is derived from an EMBL/GenBank/DDBJ whole genome shotgun (WGS) entry which is preliminary data.</text>
</comment>
<organism evidence="1">
    <name type="scientific">marine sediment metagenome</name>
    <dbReference type="NCBI Taxonomy" id="412755"/>
    <lineage>
        <taxon>unclassified sequences</taxon>
        <taxon>metagenomes</taxon>
        <taxon>ecological metagenomes</taxon>
    </lineage>
</organism>
<evidence type="ECO:0000313" key="1">
    <source>
        <dbReference type="EMBL" id="KKN35024.1"/>
    </source>
</evidence>
<dbReference type="EMBL" id="LAZR01002068">
    <property type="protein sequence ID" value="KKN35024.1"/>
    <property type="molecule type" value="Genomic_DNA"/>
</dbReference>